<keyword evidence="1" id="KW-0472">Membrane</keyword>
<evidence type="ECO:0000313" key="4">
    <source>
        <dbReference type="Proteomes" id="UP000011820"/>
    </source>
</evidence>
<accession>A0ABN4B0Q7</accession>
<dbReference type="RefSeq" id="WP_015452588.1">
    <property type="nucleotide sequence ID" value="NC_020549.1"/>
</dbReference>
<keyword evidence="1" id="KW-1133">Transmembrane helix</keyword>
<sequence>MKCIKNYILRFLSRENGVVAVEMAIILPILLLIYMAVYEITMLYTLSKRLTRFASHMGDMVAQETSINKQYLQGFENFLRATMYPYRTPNHSIIVTGYWLDNKQIVRKMWNWSSSNVKVEREDIPASIKDASTFIVRAEVSINYRTLVFSKILPDSLKGDIVLRKVYYYRQRLGDQIVCRDC</sequence>
<protein>
    <recommendedName>
        <fullName evidence="2">TadE-like domain-containing protein</fullName>
    </recommendedName>
</protein>
<keyword evidence="4" id="KW-1185">Reference proteome</keyword>
<evidence type="ECO:0000259" key="2">
    <source>
        <dbReference type="Pfam" id="PF07811"/>
    </source>
</evidence>
<feature type="transmembrane region" description="Helical" evidence="1">
    <location>
        <begin position="23"/>
        <end position="46"/>
    </location>
</feature>
<evidence type="ECO:0000313" key="3">
    <source>
        <dbReference type="EMBL" id="AGH16991.1"/>
    </source>
</evidence>
<reference evidence="3 4" key="1">
    <citation type="journal article" date="2013" name="Genome Announc.">
        <title>Complete Genome Sequence of a Chinese Strain of 'Candidatus Liberibacter asiaticus'.</title>
        <authorList>
            <person name="Lin H."/>
            <person name="Han C.S."/>
            <person name="Liu B."/>
            <person name="Lou B."/>
            <person name="Bai X."/>
            <person name="Deng C."/>
            <person name="Civerolo E.L."/>
            <person name="Gupta G."/>
        </authorList>
    </citation>
    <scope>NUCLEOTIDE SEQUENCE [LARGE SCALE GENOMIC DNA]</scope>
    <source>
        <strain evidence="4">gxpsy</strain>
    </source>
</reference>
<keyword evidence="1" id="KW-0812">Transmembrane</keyword>
<feature type="domain" description="TadE-like" evidence="2">
    <location>
        <begin position="17"/>
        <end position="51"/>
    </location>
</feature>
<dbReference type="Proteomes" id="UP000011820">
    <property type="component" value="Chromosome"/>
</dbReference>
<proteinExistence type="predicted"/>
<gene>
    <name evidence="3" type="ORF">WSI_03105</name>
</gene>
<name>A0ABN4B0Q7_LIBAS</name>
<evidence type="ECO:0000256" key="1">
    <source>
        <dbReference type="SAM" id="Phobius"/>
    </source>
</evidence>
<organism evidence="3 4">
    <name type="scientific">Candidatus Liberibacter asiaticus str. gxpsy</name>
    <dbReference type="NCBI Taxonomy" id="1174529"/>
    <lineage>
        <taxon>Bacteria</taxon>
        <taxon>Pseudomonadati</taxon>
        <taxon>Pseudomonadota</taxon>
        <taxon>Alphaproteobacteria</taxon>
        <taxon>Hyphomicrobiales</taxon>
        <taxon>Rhizobiaceae</taxon>
        <taxon>Liberibacter</taxon>
    </lineage>
</organism>
<dbReference type="InterPro" id="IPR012495">
    <property type="entry name" value="TadE-like_dom"/>
</dbReference>
<dbReference type="Pfam" id="PF07811">
    <property type="entry name" value="TadE"/>
    <property type="match status" value="1"/>
</dbReference>
<dbReference type="EMBL" id="CP004005">
    <property type="protein sequence ID" value="AGH16991.1"/>
    <property type="molecule type" value="Genomic_DNA"/>
</dbReference>
<dbReference type="GeneID" id="93076987"/>